<reference evidence="1" key="1">
    <citation type="submission" date="2024-07" db="EMBL/GenBank/DDBJ databases">
        <title>Genome Analysis of a Potential Novel Vibrio Species Secreting pH- and Thermo-stable Alginate Lyase and its Application in Producing Alginate Oligosaccharides.</title>
        <authorList>
            <person name="Huang H."/>
            <person name="Bao K."/>
        </authorList>
    </citation>
    <scope>NUCLEOTIDE SEQUENCE</scope>
    <source>
        <strain evidence="1">HB236076</strain>
        <plasmid evidence="1">p-HB236076</plasmid>
    </source>
</reference>
<dbReference type="RefSeq" id="WP_306099345.1">
    <property type="nucleotide sequence ID" value="NZ_CP162602.1"/>
</dbReference>
<proteinExistence type="predicted"/>
<sequence length="217" mass="23851">MQFLINGMNKNLEIKTLIVAGWTARDQAAVQHHIDELAELGVAPPSTVPLFYQVSSQMLTTSDSIQVLSAGTSGEVEPVVVRQGGEYFFGIASDHTDRELEAFSVAHSKQVCSKPISDELWPWGDIVDHLEQIQLASWLDEGEGWVLYQEGTLAAIRPLTELIDKAQLPDNSAMLCGTFGAIGGVRRTPKFKMQAYDPVLDRTLTLCYQADELSVVS</sequence>
<dbReference type="InterPro" id="IPR021269">
    <property type="entry name" value="DUF2848"/>
</dbReference>
<dbReference type="Pfam" id="PF11010">
    <property type="entry name" value="DUF2848"/>
    <property type="match status" value="1"/>
</dbReference>
<accession>A0AB39HKQ2</accession>
<dbReference type="KEGG" id="vih:AB0763_15520"/>
<evidence type="ECO:0000313" key="1">
    <source>
        <dbReference type="EMBL" id="XDK26453.1"/>
    </source>
</evidence>
<gene>
    <name evidence="1" type="ORF">AB0763_15520</name>
</gene>
<name>A0AB39HKQ2_9VIBR</name>
<keyword evidence="1" id="KW-0614">Plasmid</keyword>
<dbReference type="AlphaFoldDB" id="A0AB39HKQ2"/>
<dbReference type="EMBL" id="CP162602">
    <property type="protein sequence ID" value="XDK26453.1"/>
    <property type="molecule type" value="Genomic_DNA"/>
</dbReference>
<protein>
    <submittedName>
        <fullName evidence="1">DUF2848 domain-containing protein</fullName>
    </submittedName>
</protein>
<organism evidence="1">
    <name type="scientific">Vibrio sp. HB236076</name>
    <dbReference type="NCBI Taxonomy" id="3232307"/>
    <lineage>
        <taxon>Bacteria</taxon>
        <taxon>Pseudomonadati</taxon>
        <taxon>Pseudomonadota</taxon>
        <taxon>Gammaproteobacteria</taxon>
        <taxon>Vibrionales</taxon>
        <taxon>Vibrionaceae</taxon>
        <taxon>Vibrio</taxon>
    </lineage>
</organism>
<geneLocation type="plasmid" evidence="1">
    <name>p-HB236076</name>
</geneLocation>